<keyword evidence="11" id="KW-1185">Reference proteome</keyword>
<dbReference type="STRING" id="142588.SAMN04488559_103103"/>
<keyword evidence="3 8" id="KW-0813">Transport</keyword>
<dbReference type="NCBIfam" id="TIGR00710">
    <property type="entry name" value="efflux_Bcr_CflA"/>
    <property type="match status" value="1"/>
</dbReference>
<keyword evidence="6 8" id="KW-1133">Transmembrane helix</keyword>
<evidence type="ECO:0000313" key="11">
    <source>
        <dbReference type="Proteomes" id="UP000198948"/>
    </source>
</evidence>
<evidence type="ECO:0000256" key="3">
    <source>
        <dbReference type="ARBA" id="ARBA00022448"/>
    </source>
</evidence>
<accession>A0A1H9R767</accession>
<feature type="transmembrane region" description="Helical" evidence="8">
    <location>
        <begin position="165"/>
        <end position="191"/>
    </location>
</feature>
<keyword evidence="4 8" id="KW-1003">Cell membrane</keyword>
<dbReference type="GO" id="GO:0005886">
    <property type="term" value="C:plasma membrane"/>
    <property type="evidence" value="ECO:0007669"/>
    <property type="project" value="UniProtKB-SubCell"/>
</dbReference>
<feature type="transmembrane region" description="Helical" evidence="8">
    <location>
        <begin position="308"/>
        <end position="328"/>
    </location>
</feature>
<dbReference type="PANTHER" id="PTHR23502:SF137">
    <property type="entry name" value="MAJOR FACILITATOR SUPERFAMILY (MFS) TRANSPORTER-RELATED"/>
    <property type="match status" value="1"/>
</dbReference>
<dbReference type="InterPro" id="IPR004812">
    <property type="entry name" value="Efflux_drug-R_Bcr/CmlA"/>
</dbReference>
<dbReference type="InterPro" id="IPR020846">
    <property type="entry name" value="MFS_dom"/>
</dbReference>
<evidence type="ECO:0000259" key="9">
    <source>
        <dbReference type="PROSITE" id="PS50850"/>
    </source>
</evidence>
<dbReference type="AlphaFoldDB" id="A0A1H9R767"/>
<name>A0A1H9R767_9LACT</name>
<feature type="transmembrane region" description="Helical" evidence="8">
    <location>
        <begin position="77"/>
        <end position="96"/>
    </location>
</feature>
<dbReference type="InterPro" id="IPR011701">
    <property type="entry name" value="MFS"/>
</dbReference>
<dbReference type="SUPFAM" id="SSF103473">
    <property type="entry name" value="MFS general substrate transporter"/>
    <property type="match status" value="1"/>
</dbReference>
<evidence type="ECO:0000256" key="8">
    <source>
        <dbReference type="RuleBase" id="RU365088"/>
    </source>
</evidence>
<feature type="transmembrane region" description="Helical" evidence="8">
    <location>
        <begin position="340"/>
        <end position="362"/>
    </location>
</feature>
<comment type="similarity">
    <text evidence="2 8">Belongs to the major facilitator superfamily. Bcr/CmlA family.</text>
</comment>
<proteinExistence type="inferred from homology"/>
<feature type="transmembrane region" description="Helical" evidence="8">
    <location>
        <begin position="51"/>
        <end position="68"/>
    </location>
</feature>
<sequence length="396" mass="43992">MKKNIRKNRPSLLLLIVLVGFPQISESMFTPSLPNIGHYYEVSSGAAQLTMSIYFVSFALGVFFWGLISDFIGRRKAMLYGLVVYSLGSFMCLVAFNFEWLLAARFIQAFGASAGSIISQTMMRESFEGSERAKLFSKISAVLAFSPAIGPFIGGIVQEYSEFKMVFIILLLMGFAIWFYGFLKLPETLVVSERKRQSMLVTTIALLENRKALIYGLLIGGINGMLFSYHAEAPYLFIEHFKMRPSYFGLLGIVIALSSILGSLISNHLLRKKSPDSIIPIGLIVTIVGSSLLLLISRMTGFDQDTQMFFLVCCIFLVFVGTGITLPNCLSQGLADFQSVIGTAGGIFSLGYYLVVSLLTYGMSSLHNGSLWMMPLYFLGISCVMFMLDFLFVHRK</sequence>
<evidence type="ECO:0000256" key="1">
    <source>
        <dbReference type="ARBA" id="ARBA00004651"/>
    </source>
</evidence>
<evidence type="ECO:0000256" key="7">
    <source>
        <dbReference type="ARBA" id="ARBA00023136"/>
    </source>
</evidence>
<feature type="transmembrane region" description="Helical" evidence="8">
    <location>
        <begin position="374"/>
        <end position="393"/>
    </location>
</feature>
<feature type="domain" description="Major facilitator superfamily (MFS) profile" evidence="9">
    <location>
        <begin position="11"/>
        <end position="396"/>
    </location>
</feature>
<dbReference type="OrthoDB" id="9816041at2"/>
<dbReference type="InterPro" id="IPR036259">
    <property type="entry name" value="MFS_trans_sf"/>
</dbReference>
<evidence type="ECO:0000256" key="2">
    <source>
        <dbReference type="ARBA" id="ARBA00006236"/>
    </source>
</evidence>
<evidence type="ECO:0000256" key="6">
    <source>
        <dbReference type="ARBA" id="ARBA00022989"/>
    </source>
</evidence>
<dbReference type="GO" id="GO:1990961">
    <property type="term" value="P:xenobiotic detoxification by transmembrane export across the plasma membrane"/>
    <property type="evidence" value="ECO:0007669"/>
    <property type="project" value="InterPro"/>
</dbReference>
<feature type="transmembrane region" description="Helical" evidence="8">
    <location>
        <begin position="246"/>
        <end position="265"/>
    </location>
</feature>
<protein>
    <recommendedName>
        <fullName evidence="8">Bcr/CflA family efflux transporter</fullName>
    </recommendedName>
</protein>
<dbReference type="PROSITE" id="PS50850">
    <property type="entry name" value="MFS"/>
    <property type="match status" value="1"/>
</dbReference>
<feature type="transmembrane region" description="Helical" evidence="8">
    <location>
        <begin position="212"/>
        <end position="231"/>
    </location>
</feature>
<keyword evidence="5 8" id="KW-0812">Transmembrane</keyword>
<dbReference type="GO" id="GO:0042910">
    <property type="term" value="F:xenobiotic transmembrane transporter activity"/>
    <property type="evidence" value="ECO:0007669"/>
    <property type="project" value="InterPro"/>
</dbReference>
<feature type="transmembrane region" description="Helical" evidence="8">
    <location>
        <begin position="277"/>
        <end position="296"/>
    </location>
</feature>
<dbReference type="Proteomes" id="UP000198948">
    <property type="component" value="Unassembled WGS sequence"/>
</dbReference>
<dbReference type="CDD" id="cd17320">
    <property type="entry name" value="MFS_MdfA_MDR_like"/>
    <property type="match status" value="1"/>
</dbReference>
<comment type="caution">
    <text evidence="8">Lacks conserved residue(s) required for the propagation of feature annotation.</text>
</comment>
<dbReference type="EMBL" id="FOHA01000003">
    <property type="protein sequence ID" value="SER68566.1"/>
    <property type="molecule type" value="Genomic_DNA"/>
</dbReference>
<reference evidence="10 11" key="1">
    <citation type="submission" date="2016-10" db="EMBL/GenBank/DDBJ databases">
        <authorList>
            <person name="de Groot N.N."/>
        </authorList>
    </citation>
    <scope>NUCLEOTIDE SEQUENCE [LARGE SCALE GENOMIC DNA]</scope>
    <source>
        <strain evidence="10 11">DSM 13760</strain>
    </source>
</reference>
<evidence type="ECO:0000256" key="5">
    <source>
        <dbReference type="ARBA" id="ARBA00022692"/>
    </source>
</evidence>
<comment type="subcellular location">
    <subcellularLocation>
        <location evidence="1 8">Cell membrane</location>
        <topology evidence="1 8">Multi-pass membrane protein</topology>
    </subcellularLocation>
</comment>
<dbReference type="FunFam" id="1.20.1720.10:FF:000005">
    <property type="entry name" value="Bcr/CflA family efflux transporter"/>
    <property type="match status" value="1"/>
</dbReference>
<keyword evidence="7 8" id="KW-0472">Membrane</keyword>
<dbReference type="PRINTS" id="PR01036">
    <property type="entry name" value="TCRTETB"/>
</dbReference>
<organism evidence="10 11">
    <name type="scientific">Isobaculum melis</name>
    <dbReference type="NCBI Taxonomy" id="142588"/>
    <lineage>
        <taxon>Bacteria</taxon>
        <taxon>Bacillati</taxon>
        <taxon>Bacillota</taxon>
        <taxon>Bacilli</taxon>
        <taxon>Lactobacillales</taxon>
        <taxon>Carnobacteriaceae</taxon>
        <taxon>Isobaculum</taxon>
    </lineage>
</organism>
<dbReference type="PANTHER" id="PTHR23502">
    <property type="entry name" value="MAJOR FACILITATOR SUPERFAMILY"/>
    <property type="match status" value="1"/>
</dbReference>
<dbReference type="RefSeq" id="WP_092650558.1">
    <property type="nucleotide sequence ID" value="NZ_FOHA01000003.1"/>
</dbReference>
<dbReference type="Gene3D" id="1.20.1720.10">
    <property type="entry name" value="Multidrug resistance protein D"/>
    <property type="match status" value="1"/>
</dbReference>
<evidence type="ECO:0000256" key="4">
    <source>
        <dbReference type="ARBA" id="ARBA00022475"/>
    </source>
</evidence>
<dbReference type="Pfam" id="PF07690">
    <property type="entry name" value="MFS_1"/>
    <property type="match status" value="1"/>
</dbReference>
<evidence type="ECO:0000313" key="10">
    <source>
        <dbReference type="EMBL" id="SER68566.1"/>
    </source>
</evidence>
<gene>
    <name evidence="10" type="ORF">SAMN04488559_103103</name>
</gene>